<dbReference type="CDD" id="cd16279">
    <property type="entry name" value="metallo-hydrolase-like_MBL-fold"/>
    <property type="match status" value="1"/>
</dbReference>
<accession>A0A7X3S9G7</accession>
<evidence type="ECO:0000259" key="1">
    <source>
        <dbReference type="Pfam" id="PF12706"/>
    </source>
</evidence>
<keyword evidence="2" id="KW-0378">Hydrolase</keyword>
<dbReference type="SUPFAM" id="SSF56281">
    <property type="entry name" value="Metallo-hydrolase/oxidoreductase"/>
    <property type="match status" value="1"/>
</dbReference>
<dbReference type="GO" id="GO:0016787">
    <property type="term" value="F:hydrolase activity"/>
    <property type="evidence" value="ECO:0007669"/>
    <property type="project" value="UniProtKB-KW"/>
</dbReference>
<dbReference type="EMBL" id="WUMV01000009">
    <property type="protein sequence ID" value="MXN66916.1"/>
    <property type="molecule type" value="Genomic_DNA"/>
</dbReference>
<keyword evidence="3" id="KW-1185">Reference proteome</keyword>
<dbReference type="InterPro" id="IPR036866">
    <property type="entry name" value="RibonucZ/Hydroxyglut_hydro"/>
</dbReference>
<comment type="caution">
    <text evidence="2">The sequence shown here is derived from an EMBL/GenBank/DDBJ whole genome shotgun (WGS) entry which is preliminary data.</text>
</comment>
<feature type="domain" description="Metallo-beta-lactamase" evidence="1">
    <location>
        <begin position="53"/>
        <end position="236"/>
    </location>
</feature>
<dbReference type="Pfam" id="PF12706">
    <property type="entry name" value="Lactamase_B_2"/>
    <property type="match status" value="1"/>
</dbReference>
<protein>
    <submittedName>
        <fullName evidence="2">MBL fold metallo-hydrolase</fullName>
    </submittedName>
</protein>
<dbReference type="PANTHER" id="PTHR42663:SF6">
    <property type="entry name" value="HYDROLASE C777.06C-RELATED"/>
    <property type="match status" value="1"/>
</dbReference>
<name>A0A7X3S9G7_9HYPH</name>
<evidence type="ECO:0000313" key="2">
    <source>
        <dbReference type="EMBL" id="MXN66916.1"/>
    </source>
</evidence>
<reference evidence="2 3" key="1">
    <citation type="submission" date="2019-12" db="EMBL/GenBank/DDBJ databases">
        <authorList>
            <person name="Li M."/>
        </authorList>
    </citation>
    <scope>NUCLEOTIDE SEQUENCE [LARGE SCALE GENOMIC DNA]</scope>
    <source>
        <strain evidence="2 3">GBMRC 2046</strain>
    </source>
</reference>
<organism evidence="2 3">
    <name type="scientific">Stappia sediminis</name>
    <dbReference type="NCBI Taxonomy" id="2692190"/>
    <lineage>
        <taxon>Bacteria</taxon>
        <taxon>Pseudomonadati</taxon>
        <taxon>Pseudomonadota</taxon>
        <taxon>Alphaproteobacteria</taxon>
        <taxon>Hyphomicrobiales</taxon>
        <taxon>Stappiaceae</taxon>
        <taxon>Stappia</taxon>
    </lineage>
</organism>
<dbReference type="Proteomes" id="UP000433101">
    <property type="component" value="Unassembled WGS sequence"/>
</dbReference>
<sequence>MTARLEFTILGCGSSGGVPRIGNIWGACDPAEPRNRRLRCALLVRRIAETGVTTVLVDTGPDLRQQLLNAHVTDLDAVIYTHAHADHVHGIDDLRAIAITHRRRVDVYLDTPTSLKVHEAFGYVFKTPEGSNYPPILNEHRIDQDTAFVIDGAGGAIEFQPVKVGHGEIDALGFKVRNVVYLPDVKEITPNAEPHFRDLDIWILDALRHTHHPSHLSLSEALEWIKHLAPKHAILTNMHIDLDYRTLRAELPGNIEPAYDGLTFSVDA</sequence>
<dbReference type="PANTHER" id="PTHR42663">
    <property type="entry name" value="HYDROLASE C777.06C-RELATED-RELATED"/>
    <property type="match status" value="1"/>
</dbReference>
<dbReference type="AlphaFoldDB" id="A0A7X3S9G7"/>
<gene>
    <name evidence="2" type="ORF">GR183_18530</name>
</gene>
<dbReference type="Gene3D" id="3.60.15.10">
    <property type="entry name" value="Ribonuclease Z/Hydroxyacylglutathione hydrolase-like"/>
    <property type="match status" value="1"/>
</dbReference>
<evidence type="ECO:0000313" key="3">
    <source>
        <dbReference type="Proteomes" id="UP000433101"/>
    </source>
</evidence>
<proteinExistence type="predicted"/>
<dbReference type="InterPro" id="IPR001279">
    <property type="entry name" value="Metallo-B-lactamas"/>
</dbReference>